<proteinExistence type="predicted"/>
<keyword evidence="2" id="KW-1185">Reference proteome</keyword>
<evidence type="ECO:0000313" key="2">
    <source>
        <dbReference type="Proteomes" id="UP000775213"/>
    </source>
</evidence>
<dbReference type="InterPro" id="IPR040225">
    <property type="entry name" value="GIL1-like"/>
</dbReference>
<dbReference type="EMBL" id="JAGFBR010000017">
    <property type="protein sequence ID" value="KAH0451604.1"/>
    <property type="molecule type" value="Genomic_DNA"/>
</dbReference>
<reference evidence="1 2" key="1">
    <citation type="journal article" date="2021" name="Hortic Res">
        <title>Chromosome-scale assembly of the Dendrobium chrysotoxum genome enhances the understanding of orchid evolution.</title>
        <authorList>
            <person name="Zhang Y."/>
            <person name="Zhang G.Q."/>
            <person name="Zhang D."/>
            <person name="Liu X.D."/>
            <person name="Xu X.Y."/>
            <person name="Sun W.H."/>
            <person name="Yu X."/>
            <person name="Zhu X."/>
            <person name="Wang Z.W."/>
            <person name="Zhao X."/>
            <person name="Zhong W.Y."/>
            <person name="Chen H."/>
            <person name="Yin W.L."/>
            <person name="Huang T."/>
            <person name="Niu S.C."/>
            <person name="Liu Z.J."/>
        </authorList>
    </citation>
    <scope>NUCLEOTIDE SEQUENCE [LARGE SCALE GENOMIC DNA]</scope>
    <source>
        <strain evidence="1">Lindl</strain>
    </source>
</reference>
<gene>
    <name evidence="1" type="ORF">IEQ34_018903</name>
</gene>
<dbReference type="GO" id="GO:0009639">
    <property type="term" value="P:response to red or far red light"/>
    <property type="evidence" value="ECO:0007669"/>
    <property type="project" value="InterPro"/>
</dbReference>
<dbReference type="AlphaFoldDB" id="A0AAV7FPS2"/>
<comment type="caution">
    <text evidence="1">The sequence shown here is derived from an EMBL/GenBank/DDBJ whole genome shotgun (WGS) entry which is preliminary data.</text>
</comment>
<name>A0AAV7FPS2_DENCH</name>
<dbReference type="PANTHER" id="PTHR31161">
    <property type="entry name" value="PROTEIN GRAVITROPIC IN THE LIGHT 1"/>
    <property type="match status" value="1"/>
</dbReference>
<accession>A0AAV7FPS2</accession>
<dbReference type="Proteomes" id="UP000775213">
    <property type="component" value="Unassembled WGS sequence"/>
</dbReference>
<protein>
    <submittedName>
        <fullName evidence="1">Uncharacterized protein</fullName>
    </submittedName>
</protein>
<organism evidence="1 2">
    <name type="scientific">Dendrobium chrysotoxum</name>
    <name type="common">Orchid</name>
    <dbReference type="NCBI Taxonomy" id="161865"/>
    <lineage>
        <taxon>Eukaryota</taxon>
        <taxon>Viridiplantae</taxon>
        <taxon>Streptophyta</taxon>
        <taxon>Embryophyta</taxon>
        <taxon>Tracheophyta</taxon>
        <taxon>Spermatophyta</taxon>
        <taxon>Magnoliopsida</taxon>
        <taxon>Liliopsida</taxon>
        <taxon>Asparagales</taxon>
        <taxon>Orchidaceae</taxon>
        <taxon>Epidendroideae</taxon>
        <taxon>Malaxideae</taxon>
        <taxon>Dendrobiinae</taxon>
        <taxon>Dendrobium</taxon>
    </lineage>
</organism>
<evidence type="ECO:0000313" key="1">
    <source>
        <dbReference type="EMBL" id="KAH0451604.1"/>
    </source>
</evidence>
<dbReference type="GO" id="GO:0009959">
    <property type="term" value="P:negative gravitropism"/>
    <property type="evidence" value="ECO:0007669"/>
    <property type="project" value="InterPro"/>
</dbReference>
<sequence length="107" mass="12117">MMKAAGWDLDAAINAIEASVVYARRVHKKYAFEAPICQRLFKRFEEESFCYTGDLNVTNEGFFHQFLAIWAMSKEALVASASGLHHASSRQPCIQLSLMRIVSKWCA</sequence>